<reference evidence="2" key="1">
    <citation type="submission" date="2015-04" db="UniProtKB">
        <authorList>
            <consortium name="EnsemblPlants"/>
        </authorList>
    </citation>
    <scope>IDENTIFICATION</scope>
</reference>
<dbReference type="HOGENOM" id="CLU_3002682_0_0_1"/>
<proteinExistence type="predicted"/>
<dbReference type="Gramene" id="OGLUM02G37450.1">
    <property type="protein sequence ID" value="OGLUM02G37450.1"/>
    <property type="gene ID" value="OGLUM02G37450"/>
</dbReference>
<evidence type="ECO:0000313" key="2">
    <source>
        <dbReference type="EnsemblPlants" id="OGLUM02G37450.1"/>
    </source>
</evidence>
<reference evidence="2" key="2">
    <citation type="submission" date="2018-05" db="EMBL/GenBank/DDBJ databases">
        <title>OgluRS3 (Oryza glumaepatula Reference Sequence Version 3).</title>
        <authorList>
            <person name="Zhang J."/>
            <person name="Kudrna D."/>
            <person name="Lee S."/>
            <person name="Talag J."/>
            <person name="Welchert J."/>
            <person name="Wing R.A."/>
        </authorList>
    </citation>
    <scope>NUCLEOTIDE SEQUENCE [LARGE SCALE GENOMIC DNA]</scope>
</reference>
<keyword evidence="3" id="KW-1185">Reference proteome</keyword>
<dbReference type="EnsemblPlants" id="OGLUM02G37450.1">
    <property type="protein sequence ID" value="OGLUM02G37450.1"/>
    <property type="gene ID" value="OGLUM02G37450"/>
</dbReference>
<dbReference type="Proteomes" id="UP000026961">
    <property type="component" value="Chromosome 2"/>
</dbReference>
<dbReference type="AlphaFoldDB" id="A0A0D9YZR9"/>
<name>A0A0D9YZR9_9ORYZ</name>
<organism evidence="2">
    <name type="scientific">Oryza glumipatula</name>
    <dbReference type="NCBI Taxonomy" id="40148"/>
    <lineage>
        <taxon>Eukaryota</taxon>
        <taxon>Viridiplantae</taxon>
        <taxon>Streptophyta</taxon>
        <taxon>Embryophyta</taxon>
        <taxon>Tracheophyta</taxon>
        <taxon>Spermatophyta</taxon>
        <taxon>Magnoliopsida</taxon>
        <taxon>Liliopsida</taxon>
        <taxon>Poales</taxon>
        <taxon>Poaceae</taxon>
        <taxon>BOP clade</taxon>
        <taxon>Oryzoideae</taxon>
        <taxon>Oryzeae</taxon>
        <taxon>Oryzinae</taxon>
        <taxon>Oryza</taxon>
    </lineage>
</organism>
<evidence type="ECO:0000256" key="1">
    <source>
        <dbReference type="SAM" id="MobiDB-lite"/>
    </source>
</evidence>
<protein>
    <submittedName>
        <fullName evidence="2">Uncharacterized protein</fullName>
    </submittedName>
</protein>
<feature type="region of interest" description="Disordered" evidence="1">
    <location>
        <begin position="31"/>
        <end position="63"/>
    </location>
</feature>
<sequence length="63" mass="7510">MLEMLFSYPYYLLEPAPMPSAHYHRRRLRRMGTEPERQRMAVTSPSGGDGGWRRRMGAEPERW</sequence>
<accession>A0A0D9YZR9</accession>
<evidence type="ECO:0000313" key="3">
    <source>
        <dbReference type="Proteomes" id="UP000026961"/>
    </source>
</evidence>